<evidence type="ECO:0000256" key="2">
    <source>
        <dbReference type="ARBA" id="ARBA00022777"/>
    </source>
</evidence>
<dbReference type="RefSeq" id="WP_146305685.1">
    <property type="nucleotide sequence ID" value="NZ_VOHS01000012.1"/>
</dbReference>
<gene>
    <name evidence="4" type="ORF">FEF09_13935</name>
</gene>
<name>A0A5C6LRH5_9BACT</name>
<dbReference type="AlphaFoldDB" id="A0A5C6LRH5"/>
<dbReference type="Pfam" id="PF00294">
    <property type="entry name" value="PfkB"/>
    <property type="match status" value="1"/>
</dbReference>
<evidence type="ECO:0000313" key="5">
    <source>
        <dbReference type="Proteomes" id="UP000318815"/>
    </source>
</evidence>
<dbReference type="Proteomes" id="UP000318815">
    <property type="component" value="Unassembled WGS sequence"/>
</dbReference>
<evidence type="ECO:0000313" key="4">
    <source>
        <dbReference type="EMBL" id="TWV99802.1"/>
    </source>
</evidence>
<dbReference type="InterPro" id="IPR029056">
    <property type="entry name" value="Ribokinase-like"/>
</dbReference>
<comment type="caution">
    <text evidence="4">The sequence shown here is derived from an EMBL/GenBank/DDBJ whole genome shotgun (WGS) entry which is preliminary data.</text>
</comment>
<sequence length="297" mass="32943">MYDICCVGHITLDKVVTTKSVVHMAGGTSFYFSNAIRHMDVKYRLVTALAESEMNSVNELRAKGIEVDALPSKHTVYFENIYSENQDHRTQRVLKKADPFSIEALSHTDARIFHLGPLLADDFPVELIKSLSARGQVSLDVQGYLRKVEDHNVHAIDWPAKQEALKYIHTLKANEHEMEVLTGHKDVRKGAMVLAEWGVKEVVITLGSMGSVIYADGVFHRIPAYLPNMVIDATGCGDTYMAGYLYQRSKGASLQYAGEFAAAMATMNIESSGPFTGNKQDVLDLLAASREKIFAEL</sequence>
<proteinExistence type="predicted"/>
<dbReference type="PANTHER" id="PTHR10584:SF166">
    <property type="entry name" value="RIBOKINASE"/>
    <property type="match status" value="1"/>
</dbReference>
<protein>
    <submittedName>
        <fullName evidence="4">Ribokinase</fullName>
    </submittedName>
</protein>
<dbReference type="Gene3D" id="3.40.1190.20">
    <property type="match status" value="1"/>
</dbReference>
<dbReference type="EMBL" id="VOHS01000012">
    <property type="protein sequence ID" value="TWV99802.1"/>
    <property type="molecule type" value="Genomic_DNA"/>
</dbReference>
<organism evidence="4 5">
    <name type="scientific">Chitinophaga pinensis</name>
    <dbReference type="NCBI Taxonomy" id="79329"/>
    <lineage>
        <taxon>Bacteria</taxon>
        <taxon>Pseudomonadati</taxon>
        <taxon>Bacteroidota</taxon>
        <taxon>Chitinophagia</taxon>
        <taxon>Chitinophagales</taxon>
        <taxon>Chitinophagaceae</taxon>
        <taxon>Chitinophaga</taxon>
    </lineage>
</organism>
<reference evidence="4 5" key="1">
    <citation type="submission" date="2019-08" db="EMBL/GenBank/DDBJ databases">
        <title>Whole genome sequencing of chitin degrading bacteria Chitinophaga pinensis YS16.</title>
        <authorList>
            <person name="Singh R.P."/>
            <person name="Manchanda G."/>
            <person name="Maurya I.K."/>
            <person name="Joshi N.K."/>
            <person name="Srivastava A.K."/>
        </authorList>
    </citation>
    <scope>NUCLEOTIDE SEQUENCE [LARGE SCALE GENOMIC DNA]</scope>
    <source>
        <strain evidence="4 5">YS-16</strain>
    </source>
</reference>
<accession>A0A5C6LRH5</accession>
<dbReference type="PANTHER" id="PTHR10584">
    <property type="entry name" value="SUGAR KINASE"/>
    <property type="match status" value="1"/>
</dbReference>
<evidence type="ECO:0000256" key="1">
    <source>
        <dbReference type="ARBA" id="ARBA00022679"/>
    </source>
</evidence>
<keyword evidence="1" id="KW-0808">Transferase</keyword>
<evidence type="ECO:0000259" key="3">
    <source>
        <dbReference type="Pfam" id="PF00294"/>
    </source>
</evidence>
<dbReference type="InterPro" id="IPR011611">
    <property type="entry name" value="PfkB_dom"/>
</dbReference>
<keyword evidence="5" id="KW-1185">Reference proteome</keyword>
<feature type="domain" description="Carbohydrate kinase PfkB" evidence="3">
    <location>
        <begin position="149"/>
        <end position="276"/>
    </location>
</feature>
<keyword evidence="2 4" id="KW-0418">Kinase</keyword>
<dbReference type="OrthoDB" id="9779730at2"/>
<dbReference type="GO" id="GO:0016301">
    <property type="term" value="F:kinase activity"/>
    <property type="evidence" value="ECO:0007669"/>
    <property type="project" value="UniProtKB-KW"/>
</dbReference>
<dbReference type="SUPFAM" id="SSF53613">
    <property type="entry name" value="Ribokinase-like"/>
    <property type="match status" value="1"/>
</dbReference>